<organism evidence="9">
    <name type="scientific">Erwinia billingiae (strain Eb661)</name>
    <dbReference type="NCBI Taxonomy" id="634500"/>
    <lineage>
        <taxon>Bacteria</taxon>
        <taxon>Pseudomonadati</taxon>
        <taxon>Pseudomonadota</taxon>
        <taxon>Gammaproteobacteria</taxon>
        <taxon>Enterobacterales</taxon>
        <taxon>Erwiniaceae</taxon>
        <taxon>Erwinia</taxon>
    </lineage>
</organism>
<dbReference type="SUPFAM" id="SSF49584">
    <property type="entry name" value="Periplasmic chaperone C-domain"/>
    <property type="match status" value="1"/>
</dbReference>
<dbReference type="Gene3D" id="2.60.40.10">
    <property type="entry name" value="Immunoglobulins"/>
    <property type="match status" value="2"/>
</dbReference>
<dbReference type="PANTHER" id="PTHR30251:SF2">
    <property type="entry name" value="FIMBRIAL CHAPERONE YADV-RELATED"/>
    <property type="match status" value="1"/>
</dbReference>
<evidence type="ECO:0000256" key="4">
    <source>
        <dbReference type="ARBA" id="ARBA00022764"/>
    </source>
</evidence>
<dbReference type="PRINTS" id="PR00969">
    <property type="entry name" value="CHAPERONPILI"/>
</dbReference>
<name>D8MS98_ERWBE</name>
<dbReference type="InterPro" id="IPR008962">
    <property type="entry name" value="PapD-like_sf"/>
</dbReference>
<evidence type="ECO:0000256" key="1">
    <source>
        <dbReference type="ARBA" id="ARBA00004418"/>
    </source>
</evidence>
<dbReference type="InterPro" id="IPR050643">
    <property type="entry name" value="Periplasmic_pilus_chap"/>
</dbReference>
<dbReference type="InterPro" id="IPR036316">
    <property type="entry name" value="Pili_assmbl_chap_C_dom_sf"/>
</dbReference>
<comment type="similarity">
    <text evidence="2">Belongs to the periplasmic pilus chaperone family.</text>
</comment>
<dbReference type="InterPro" id="IPR001829">
    <property type="entry name" value="Pili_assmbl_chaperone_bac"/>
</dbReference>
<gene>
    <name evidence="8" type="primary">staB</name>
    <name evidence="8" type="ordered locus">EbC_21740</name>
</gene>
<evidence type="ECO:0000313" key="9">
    <source>
        <dbReference type="Proteomes" id="UP000008793"/>
    </source>
</evidence>
<evidence type="ECO:0000256" key="3">
    <source>
        <dbReference type="ARBA" id="ARBA00022729"/>
    </source>
</evidence>
<sequence length="236" mass="25996">MGIGLLLNSTNLYATLQINTTRIIIAGNKKDASVRINNIGSAPSLTKVWLSDAETKGLEGGNDRLPFFISPPASLIDAGEAKVFRFLKLDDAESTLLQDRETVLWFNVMDIPPQKESDQDKNGIEMVFRTIIKFFYRPAGLKGTPIQAAENLSFTYASSGNKTQVKVTNDHPYHVSVNKVSFDNGAVKKEGEASMIAPFSTKTFTFDGINPGVRNTIEYRYITDLGATITINKPLK</sequence>
<dbReference type="InterPro" id="IPR013783">
    <property type="entry name" value="Ig-like_fold"/>
</dbReference>
<keyword evidence="4" id="KW-0574">Periplasm</keyword>
<comment type="subcellular location">
    <subcellularLocation>
        <location evidence="1">Periplasm</location>
    </subcellularLocation>
</comment>
<dbReference type="STRING" id="634500.EbC_21740"/>
<dbReference type="eggNOG" id="COG3121">
    <property type="taxonomic scope" value="Bacteria"/>
</dbReference>
<proteinExistence type="inferred from homology"/>
<dbReference type="InterPro" id="IPR016147">
    <property type="entry name" value="Pili_assmbl_chaperone_N"/>
</dbReference>
<keyword evidence="3" id="KW-0732">Signal</keyword>
<keyword evidence="9" id="KW-1185">Reference proteome</keyword>
<dbReference type="GO" id="GO:0030288">
    <property type="term" value="C:outer membrane-bounded periplasmic space"/>
    <property type="evidence" value="ECO:0007669"/>
    <property type="project" value="InterPro"/>
</dbReference>
<dbReference type="SUPFAM" id="SSF49354">
    <property type="entry name" value="PapD-like"/>
    <property type="match status" value="1"/>
</dbReference>
<protein>
    <submittedName>
        <fullName evidence="8">Chaperone protein EcpD (StaB)</fullName>
    </submittedName>
</protein>
<dbReference type="GO" id="GO:0071555">
    <property type="term" value="P:cell wall organization"/>
    <property type="evidence" value="ECO:0007669"/>
    <property type="project" value="InterPro"/>
</dbReference>
<feature type="domain" description="Pili assembly chaperone N-terminal" evidence="6">
    <location>
        <begin position="16"/>
        <end position="141"/>
    </location>
</feature>
<evidence type="ECO:0000259" key="6">
    <source>
        <dbReference type="Pfam" id="PF00345"/>
    </source>
</evidence>
<keyword evidence="5" id="KW-0143">Chaperone</keyword>
<dbReference type="Proteomes" id="UP000008793">
    <property type="component" value="Chromosome"/>
</dbReference>
<reference evidence="8 9" key="1">
    <citation type="journal article" date="2010" name="BMC Genomics">
        <title>Genome comparison of the epiphytic bacteria Erwinia billingiae and E. tasmaniensis with the pear pathogen E. pyrifoliae.</title>
        <authorList>
            <person name="Kube M."/>
            <person name="Migdoll A.M."/>
            <person name="Gehring I."/>
            <person name="Heitmann K."/>
            <person name="Mayer Y."/>
            <person name="Kuhl H."/>
            <person name="Knaust F."/>
            <person name="Geider K."/>
            <person name="Reinhardt R."/>
        </authorList>
    </citation>
    <scope>NUCLEOTIDE SEQUENCE [LARGE SCALE GENOMIC DNA]</scope>
    <source>
        <strain evidence="8 9">Eb661</strain>
    </source>
</reference>
<dbReference type="EMBL" id="FP236843">
    <property type="protein sequence ID" value="CAX59705.1"/>
    <property type="molecule type" value="Genomic_DNA"/>
</dbReference>
<dbReference type="KEGG" id="ebi:EbC_21740"/>
<evidence type="ECO:0000256" key="2">
    <source>
        <dbReference type="ARBA" id="ARBA00007399"/>
    </source>
</evidence>
<dbReference type="InterPro" id="IPR016148">
    <property type="entry name" value="Pili_assmbl_chaperone_C"/>
</dbReference>
<evidence type="ECO:0000313" key="8">
    <source>
        <dbReference type="EMBL" id="CAX59705.1"/>
    </source>
</evidence>
<dbReference type="Pfam" id="PF00345">
    <property type="entry name" value="PapD_N"/>
    <property type="match status" value="1"/>
</dbReference>
<dbReference type="HOGENOM" id="CLU_070768_0_2_6"/>
<dbReference type="Pfam" id="PF02753">
    <property type="entry name" value="PapD_C"/>
    <property type="match status" value="1"/>
</dbReference>
<dbReference type="PANTHER" id="PTHR30251">
    <property type="entry name" value="PILUS ASSEMBLY CHAPERONE"/>
    <property type="match status" value="1"/>
</dbReference>
<dbReference type="AlphaFoldDB" id="D8MS98"/>
<evidence type="ECO:0000256" key="5">
    <source>
        <dbReference type="ARBA" id="ARBA00023186"/>
    </source>
</evidence>
<accession>D8MS98</accession>
<feature type="domain" description="Pili assembly chaperone C-terminal" evidence="7">
    <location>
        <begin position="167"/>
        <end position="228"/>
    </location>
</feature>
<evidence type="ECO:0000259" key="7">
    <source>
        <dbReference type="Pfam" id="PF02753"/>
    </source>
</evidence>